<feature type="chain" id="PRO_5014844092" evidence="1">
    <location>
        <begin position="31"/>
        <end position="83"/>
    </location>
</feature>
<feature type="signal peptide" evidence="1">
    <location>
        <begin position="1"/>
        <end position="30"/>
    </location>
</feature>
<protein>
    <submittedName>
        <fullName evidence="2">Putative secreted protein</fullName>
    </submittedName>
</protein>
<proteinExistence type="predicted"/>
<dbReference type="AlphaFoldDB" id="A0A2M4D937"/>
<evidence type="ECO:0000313" key="2">
    <source>
        <dbReference type="EMBL" id="MBW74047.1"/>
    </source>
</evidence>
<sequence length="83" mass="8968">MRCNKLSNMLPDSFSLLIFLMIVFSAPKSGRSVGSSDQHFIIMLLTSSYDDSSTLGRKGTPSRPGPSLTSLIISLGDFSSVPR</sequence>
<organism evidence="2">
    <name type="scientific">Anopheles darlingi</name>
    <name type="common">Mosquito</name>
    <dbReference type="NCBI Taxonomy" id="43151"/>
    <lineage>
        <taxon>Eukaryota</taxon>
        <taxon>Metazoa</taxon>
        <taxon>Ecdysozoa</taxon>
        <taxon>Arthropoda</taxon>
        <taxon>Hexapoda</taxon>
        <taxon>Insecta</taxon>
        <taxon>Pterygota</taxon>
        <taxon>Neoptera</taxon>
        <taxon>Endopterygota</taxon>
        <taxon>Diptera</taxon>
        <taxon>Nematocera</taxon>
        <taxon>Culicoidea</taxon>
        <taxon>Culicidae</taxon>
        <taxon>Anophelinae</taxon>
        <taxon>Anopheles</taxon>
    </lineage>
</organism>
<keyword evidence="1" id="KW-0732">Signal</keyword>
<accession>A0A2M4D937</accession>
<reference evidence="2" key="1">
    <citation type="submission" date="2018-01" db="EMBL/GenBank/DDBJ databases">
        <title>An insight into the sialome of Amazonian anophelines.</title>
        <authorList>
            <person name="Ribeiro J.M."/>
            <person name="Scarpassa V."/>
            <person name="Calvo E."/>
        </authorList>
    </citation>
    <scope>NUCLEOTIDE SEQUENCE</scope>
</reference>
<evidence type="ECO:0000256" key="1">
    <source>
        <dbReference type="SAM" id="SignalP"/>
    </source>
</evidence>
<dbReference type="EMBL" id="GGFL01009869">
    <property type="protein sequence ID" value="MBW74047.1"/>
    <property type="molecule type" value="Transcribed_RNA"/>
</dbReference>
<name>A0A2M4D937_ANODA</name>